<evidence type="ECO:0000313" key="13">
    <source>
        <dbReference type="EMBL" id="MCC2617166.1"/>
    </source>
</evidence>
<dbReference type="PROSITE" id="PS00211">
    <property type="entry name" value="ABC_TRANSPORTER_1"/>
    <property type="match status" value="1"/>
</dbReference>
<dbReference type="InterPro" id="IPR005286">
    <property type="entry name" value="Cell_div_FtsE"/>
</dbReference>
<dbReference type="InterPro" id="IPR003439">
    <property type="entry name" value="ABC_transporter-like_ATP-bd"/>
</dbReference>
<dbReference type="EMBL" id="JAJEWP010000003">
    <property type="protein sequence ID" value="MCC2617166.1"/>
    <property type="molecule type" value="Genomic_DNA"/>
</dbReference>
<evidence type="ECO:0000256" key="6">
    <source>
        <dbReference type="ARBA" id="ARBA00022618"/>
    </source>
</evidence>
<feature type="domain" description="ABC transporter" evidence="12">
    <location>
        <begin position="2"/>
        <end position="234"/>
    </location>
</feature>
<keyword evidence="10 11" id="KW-0131">Cell cycle</keyword>
<dbReference type="SMART" id="SM00382">
    <property type="entry name" value="AAA"/>
    <property type="match status" value="1"/>
</dbReference>
<evidence type="ECO:0000256" key="5">
    <source>
        <dbReference type="ARBA" id="ARBA00022475"/>
    </source>
</evidence>
<reference evidence="13 14" key="1">
    <citation type="submission" date="2021-10" db="EMBL/GenBank/DDBJ databases">
        <title>Draft genome of Aestuariibacter halophilus JC2043.</title>
        <authorList>
            <person name="Emsley S.A."/>
            <person name="Pfannmuller K.M."/>
            <person name="Ushijima B."/>
            <person name="Saw J.H."/>
            <person name="Videau P."/>
        </authorList>
    </citation>
    <scope>NUCLEOTIDE SEQUENCE [LARGE SCALE GENOMIC DNA]</scope>
    <source>
        <strain evidence="13 14">JC2043</strain>
    </source>
</reference>
<gene>
    <name evidence="11 13" type="primary">ftsE</name>
    <name evidence="13" type="ORF">LJ739_13010</name>
</gene>
<keyword evidence="9 11" id="KW-0472">Membrane</keyword>
<accession>A0ABS8GAQ9</accession>
<comment type="subunit">
    <text evidence="11">Homodimer. Forms a membrane-associated complex with FtsX.</text>
</comment>
<dbReference type="InterPro" id="IPR003593">
    <property type="entry name" value="AAA+_ATPase"/>
</dbReference>
<evidence type="ECO:0000256" key="10">
    <source>
        <dbReference type="ARBA" id="ARBA00023306"/>
    </source>
</evidence>
<evidence type="ECO:0000256" key="7">
    <source>
        <dbReference type="ARBA" id="ARBA00022741"/>
    </source>
</evidence>
<comment type="caution">
    <text evidence="13">The sequence shown here is derived from an EMBL/GenBank/DDBJ whole genome shotgun (WGS) entry which is preliminary data.</text>
</comment>
<evidence type="ECO:0000256" key="11">
    <source>
        <dbReference type="RuleBase" id="RU365094"/>
    </source>
</evidence>
<dbReference type="InterPro" id="IPR015854">
    <property type="entry name" value="ABC_transpr_LolD-like"/>
</dbReference>
<keyword evidence="5 11" id="KW-1003">Cell membrane</keyword>
<evidence type="ECO:0000259" key="12">
    <source>
        <dbReference type="PROSITE" id="PS50893"/>
    </source>
</evidence>
<dbReference type="Gene3D" id="3.40.50.300">
    <property type="entry name" value="P-loop containing nucleotide triphosphate hydrolases"/>
    <property type="match status" value="1"/>
</dbReference>
<proteinExistence type="inferred from homology"/>
<evidence type="ECO:0000256" key="2">
    <source>
        <dbReference type="ARBA" id="ARBA00004202"/>
    </source>
</evidence>
<dbReference type="GO" id="GO:0005524">
    <property type="term" value="F:ATP binding"/>
    <property type="evidence" value="ECO:0007669"/>
    <property type="project" value="UniProtKB-KW"/>
</dbReference>
<dbReference type="PROSITE" id="PS50893">
    <property type="entry name" value="ABC_TRANSPORTER_2"/>
    <property type="match status" value="1"/>
</dbReference>
<dbReference type="PANTHER" id="PTHR24220">
    <property type="entry name" value="IMPORT ATP-BINDING PROTEIN"/>
    <property type="match status" value="1"/>
</dbReference>
<keyword evidence="6 11" id="KW-0132">Cell division</keyword>
<evidence type="ECO:0000256" key="8">
    <source>
        <dbReference type="ARBA" id="ARBA00022840"/>
    </source>
</evidence>
<dbReference type="InterPro" id="IPR017871">
    <property type="entry name" value="ABC_transporter-like_CS"/>
</dbReference>
<keyword evidence="7 11" id="KW-0547">Nucleotide-binding</keyword>
<keyword evidence="8 11" id="KW-0067">ATP-binding</keyword>
<dbReference type="GO" id="GO:0051301">
    <property type="term" value="P:cell division"/>
    <property type="evidence" value="ECO:0007669"/>
    <property type="project" value="UniProtKB-KW"/>
</dbReference>
<dbReference type="Pfam" id="PF00005">
    <property type="entry name" value="ABC_tran"/>
    <property type="match status" value="1"/>
</dbReference>
<name>A0ABS8GAQ9_9ALTE</name>
<keyword evidence="14" id="KW-1185">Reference proteome</keyword>
<evidence type="ECO:0000313" key="14">
    <source>
        <dbReference type="Proteomes" id="UP001520878"/>
    </source>
</evidence>
<evidence type="ECO:0000256" key="4">
    <source>
        <dbReference type="ARBA" id="ARBA00020019"/>
    </source>
</evidence>
<comment type="similarity">
    <text evidence="3 11">Belongs to the ABC transporter superfamily.</text>
</comment>
<evidence type="ECO:0000256" key="9">
    <source>
        <dbReference type="ARBA" id="ARBA00023136"/>
    </source>
</evidence>
<dbReference type="InterPro" id="IPR027417">
    <property type="entry name" value="P-loop_NTPase"/>
</dbReference>
<comment type="subcellular location">
    <subcellularLocation>
        <location evidence="11">Cell inner membrane</location>
        <topology evidence="11">Peripheral membrane protein</topology>
        <orientation evidence="11">Cytoplasmic side</orientation>
    </subcellularLocation>
    <subcellularLocation>
        <location evidence="2">Cell membrane</location>
        <topology evidence="2">Peripheral membrane protein</topology>
    </subcellularLocation>
</comment>
<dbReference type="Proteomes" id="UP001520878">
    <property type="component" value="Unassembled WGS sequence"/>
</dbReference>
<dbReference type="PANTHER" id="PTHR24220:SF470">
    <property type="entry name" value="CELL DIVISION ATP-BINDING PROTEIN FTSE"/>
    <property type="match status" value="1"/>
</dbReference>
<evidence type="ECO:0000256" key="1">
    <source>
        <dbReference type="ARBA" id="ARBA00002579"/>
    </source>
</evidence>
<evidence type="ECO:0000256" key="3">
    <source>
        <dbReference type="ARBA" id="ARBA00005417"/>
    </source>
</evidence>
<dbReference type="RefSeq" id="WP_229161113.1">
    <property type="nucleotide sequence ID" value="NZ_JAJEWP010000003.1"/>
</dbReference>
<dbReference type="SUPFAM" id="SSF52540">
    <property type="entry name" value="P-loop containing nucleoside triphosphate hydrolases"/>
    <property type="match status" value="1"/>
</dbReference>
<sequence>MIKFENVSKTYSGGQQALRQVNFHIEPGEMAFLTGHSGAGKSTLLKLISIMERPTVGKVLINGHDLNTIHRRQIAYIRRDIGMIFQSHQLLMDRTVFDNVALPLVIDGYSRKEINKRVSAALEMVGLRDKVRNLPIMLSGGEQQRVGIARAVVNKPPLLLADEPTGNLDPKLSMEIIRLFEEFNQAGVSVFIATHDLGLIARMKYRTLTLRQGQMIDDGLSEDWQTDPLQEDSL</sequence>
<comment type="function">
    <text evidence="1">Part of the ABC transporter FtsEX involved in cellular division. Important for assembly or stability of the septal ring.</text>
</comment>
<protein>
    <recommendedName>
        <fullName evidence="4 11">Cell division ATP-binding protein FtsE</fullName>
    </recommendedName>
</protein>
<dbReference type="NCBIfam" id="TIGR02673">
    <property type="entry name" value="FtsE"/>
    <property type="match status" value="1"/>
</dbReference>
<organism evidence="13 14">
    <name type="scientific">Fluctibacter halophilus</name>
    <dbReference type="NCBI Taxonomy" id="226011"/>
    <lineage>
        <taxon>Bacteria</taxon>
        <taxon>Pseudomonadati</taxon>
        <taxon>Pseudomonadota</taxon>
        <taxon>Gammaproteobacteria</taxon>
        <taxon>Alteromonadales</taxon>
        <taxon>Alteromonadaceae</taxon>
        <taxon>Fluctibacter</taxon>
    </lineage>
</organism>